<dbReference type="InterPro" id="IPR009794">
    <property type="entry name" value="ASRT"/>
</dbReference>
<name>A0A2Y9C9F2_9FIRM</name>
<dbReference type="RefSeq" id="WP_109729177.1">
    <property type="nucleotide sequence ID" value="NZ_BAAACK010000007.1"/>
</dbReference>
<dbReference type="EMBL" id="QGDL01000001">
    <property type="protein sequence ID" value="PWJ31779.1"/>
    <property type="molecule type" value="Genomic_DNA"/>
</dbReference>
<comment type="caution">
    <text evidence="1">The sequence shown here is derived from an EMBL/GenBank/DDBJ whole genome shotgun (WGS) entry which is preliminary data.</text>
</comment>
<evidence type="ECO:0008006" key="3">
    <source>
        <dbReference type="Google" id="ProtNLM"/>
    </source>
</evidence>
<organism evidence="1 2">
    <name type="scientific">Faecalicatena orotica</name>
    <dbReference type="NCBI Taxonomy" id="1544"/>
    <lineage>
        <taxon>Bacteria</taxon>
        <taxon>Bacillati</taxon>
        <taxon>Bacillota</taxon>
        <taxon>Clostridia</taxon>
        <taxon>Lachnospirales</taxon>
        <taxon>Lachnospiraceae</taxon>
        <taxon>Faecalicatena</taxon>
    </lineage>
</organism>
<keyword evidence="2" id="KW-1185">Reference proteome</keyword>
<gene>
    <name evidence="1" type="ORF">A8806_10165</name>
</gene>
<proteinExistence type="predicted"/>
<dbReference type="Gene3D" id="2.60.290.11">
    <property type="entry name" value="TM1070-like"/>
    <property type="match status" value="1"/>
</dbReference>
<dbReference type="Proteomes" id="UP000245845">
    <property type="component" value="Unassembled WGS sequence"/>
</dbReference>
<evidence type="ECO:0000313" key="2">
    <source>
        <dbReference type="Proteomes" id="UP000245845"/>
    </source>
</evidence>
<accession>A0A2Y9C9F2</accession>
<dbReference type="OrthoDB" id="512504at2"/>
<dbReference type="InterPro" id="IPR036698">
    <property type="entry name" value="TM1070-like_sf"/>
</dbReference>
<reference evidence="1 2" key="1">
    <citation type="submission" date="2018-05" db="EMBL/GenBank/DDBJ databases">
        <title>The Hungate 1000. A catalogue of reference genomes from the rumen microbiome.</title>
        <authorList>
            <person name="Kelly W."/>
        </authorList>
    </citation>
    <scope>NUCLEOTIDE SEQUENCE [LARGE SCALE GENOMIC DNA]</scope>
    <source>
        <strain evidence="1 2">NLAE-zl-C242</strain>
    </source>
</reference>
<sequence length="124" mass="13879">MGRGMGHKKWCIPDLYMKEKGDRPTPSHESITLLNTGDGPCEVCIDLLFDNGREPARLDGILVAPMSARHIRMDQLEEWNLTVPVSTCYSAVLTSSDNIVAEYARFNWIDGAAQSFAVIPYFED</sequence>
<dbReference type="SUPFAM" id="SSF89232">
    <property type="entry name" value="Hypothetical protein TM1070"/>
    <property type="match status" value="1"/>
</dbReference>
<protein>
    <recommendedName>
        <fullName evidence="3">Sensory rhodopsin transducer</fullName>
    </recommendedName>
</protein>
<dbReference type="AlphaFoldDB" id="A0A2Y9C9F2"/>
<dbReference type="Pfam" id="PF07100">
    <property type="entry name" value="ASRT"/>
    <property type="match status" value="1"/>
</dbReference>
<evidence type="ECO:0000313" key="1">
    <source>
        <dbReference type="EMBL" id="PWJ31779.1"/>
    </source>
</evidence>